<reference evidence="8 9" key="1">
    <citation type="journal article" date="2010" name="Nature">
        <title>Genome sequence of the palaeopolyploid soybean.</title>
        <authorList>
            <person name="Schmutz J."/>
            <person name="Cannon S.B."/>
            <person name="Schlueter J."/>
            <person name="Ma J."/>
            <person name="Mitros T."/>
            <person name="Nelson W."/>
            <person name="Hyten D.L."/>
            <person name="Song Q."/>
            <person name="Thelen J.J."/>
            <person name="Cheng J."/>
            <person name="Xu D."/>
            <person name="Hellsten U."/>
            <person name="May G.D."/>
            <person name="Yu Y."/>
            <person name="Sakurai T."/>
            <person name="Umezawa T."/>
            <person name="Bhattacharyya M.K."/>
            <person name="Sandhu D."/>
            <person name="Valliyodan B."/>
            <person name="Lindquist E."/>
            <person name="Peto M."/>
            <person name="Grant D."/>
            <person name="Shu S."/>
            <person name="Goodstein D."/>
            <person name="Barry K."/>
            <person name="Futrell-Griggs M."/>
            <person name="Abernathy B."/>
            <person name="Du J."/>
            <person name="Tian Z."/>
            <person name="Zhu L."/>
            <person name="Gill N."/>
            <person name="Joshi T."/>
            <person name="Libault M."/>
            <person name="Sethuraman A."/>
            <person name="Zhang X.-C."/>
            <person name="Shinozaki K."/>
            <person name="Nguyen H.T."/>
            <person name="Wing R.A."/>
            <person name="Cregan P."/>
            <person name="Specht J."/>
            <person name="Grimwood J."/>
            <person name="Rokhsar D."/>
            <person name="Stacey G."/>
            <person name="Shoemaker R.C."/>
            <person name="Jackson S.A."/>
        </authorList>
    </citation>
    <scope>NUCLEOTIDE SEQUENCE [LARGE SCALE GENOMIC DNA]</scope>
    <source>
        <strain evidence="9">cv. Williams 82</strain>
        <tissue evidence="8">Callus</tissue>
    </source>
</reference>
<evidence type="ECO:0000313" key="8">
    <source>
        <dbReference type="EMBL" id="KRH24554.1"/>
    </source>
</evidence>
<dbReference type="PaxDb" id="3847-GLYMA12G05250.1"/>
<feature type="domain" description="TF-B3" evidence="7">
    <location>
        <begin position="6"/>
        <end position="99"/>
    </location>
</feature>
<dbReference type="PANTHER" id="PTHR31920">
    <property type="entry name" value="B3 DOMAIN-CONTAINING"/>
    <property type="match status" value="1"/>
</dbReference>
<dbReference type="GO" id="GO:0005634">
    <property type="term" value="C:nucleus"/>
    <property type="evidence" value="ECO:0007669"/>
    <property type="project" value="UniProtKB-SubCell"/>
</dbReference>
<accession>I1LQ96</accession>
<dbReference type="EMBL" id="CM000845">
    <property type="protein sequence ID" value="KRH24554.1"/>
    <property type="molecule type" value="Genomic_DNA"/>
</dbReference>
<dbReference type="SMR" id="I1LQ96"/>
<gene>
    <name evidence="9" type="primary">LOC100813285</name>
    <name evidence="8" type="ORF">GLYMA_12G048600</name>
</gene>
<feature type="region of interest" description="Disordered" evidence="6">
    <location>
        <begin position="235"/>
        <end position="260"/>
    </location>
</feature>
<evidence type="ECO:0000256" key="6">
    <source>
        <dbReference type="SAM" id="MobiDB-lite"/>
    </source>
</evidence>
<dbReference type="ExpressionAtlas" id="I1LQ96">
    <property type="expression patterns" value="baseline"/>
</dbReference>
<dbReference type="GO" id="GO:0003677">
    <property type="term" value="F:DNA binding"/>
    <property type="evidence" value="ECO:0007669"/>
    <property type="project" value="UniProtKB-KW"/>
</dbReference>
<evidence type="ECO:0000313" key="9">
    <source>
        <dbReference type="EnsemblPlants" id="KRH24554"/>
    </source>
</evidence>
<name>I1LQ96_SOYBN</name>
<feature type="domain" description="TF-B3" evidence="7">
    <location>
        <begin position="302"/>
        <end position="397"/>
    </location>
</feature>
<dbReference type="Gene3D" id="2.40.330.10">
    <property type="entry name" value="DNA-binding pseudobarrel domain"/>
    <property type="match status" value="2"/>
</dbReference>
<dbReference type="InterPro" id="IPR050655">
    <property type="entry name" value="Plant_B3_domain"/>
</dbReference>
<evidence type="ECO:0000256" key="2">
    <source>
        <dbReference type="ARBA" id="ARBA00023015"/>
    </source>
</evidence>
<dbReference type="OrthoDB" id="623918at2759"/>
<dbReference type="SUPFAM" id="SSF101936">
    <property type="entry name" value="DNA-binding pseudobarrel domain"/>
    <property type="match status" value="2"/>
</dbReference>
<reference evidence="9" key="2">
    <citation type="submission" date="2018-02" db="UniProtKB">
        <authorList>
            <consortium name="EnsemblPlants"/>
        </authorList>
    </citation>
    <scope>IDENTIFICATION</scope>
    <source>
        <strain evidence="9">Williams 82</strain>
    </source>
</reference>
<keyword evidence="4" id="KW-0804">Transcription</keyword>
<evidence type="ECO:0000256" key="1">
    <source>
        <dbReference type="ARBA" id="ARBA00004123"/>
    </source>
</evidence>
<dbReference type="PANTHER" id="PTHR31920:SF37">
    <property type="entry name" value="B3 DOMAIN-CONTAINING TRANSCRIPTION FACTOR VRN1"/>
    <property type="match status" value="1"/>
</dbReference>
<evidence type="ECO:0000256" key="5">
    <source>
        <dbReference type="ARBA" id="ARBA00023242"/>
    </source>
</evidence>
<organism evidence="8">
    <name type="scientific">Glycine max</name>
    <name type="common">Soybean</name>
    <name type="synonym">Glycine hispida</name>
    <dbReference type="NCBI Taxonomy" id="3847"/>
    <lineage>
        <taxon>Eukaryota</taxon>
        <taxon>Viridiplantae</taxon>
        <taxon>Streptophyta</taxon>
        <taxon>Embryophyta</taxon>
        <taxon>Tracheophyta</taxon>
        <taxon>Spermatophyta</taxon>
        <taxon>Magnoliopsida</taxon>
        <taxon>eudicotyledons</taxon>
        <taxon>Gunneridae</taxon>
        <taxon>Pentapetalae</taxon>
        <taxon>rosids</taxon>
        <taxon>fabids</taxon>
        <taxon>Fabales</taxon>
        <taxon>Fabaceae</taxon>
        <taxon>Papilionoideae</taxon>
        <taxon>50 kb inversion clade</taxon>
        <taxon>NPAAA clade</taxon>
        <taxon>indigoferoid/millettioid clade</taxon>
        <taxon>Phaseoleae</taxon>
        <taxon>Glycine</taxon>
        <taxon>Glycine subgen. Soja</taxon>
    </lineage>
</organism>
<dbReference type="eggNOG" id="ENOG502RXD2">
    <property type="taxonomic scope" value="Eukaryota"/>
</dbReference>
<evidence type="ECO:0000256" key="4">
    <source>
        <dbReference type="ARBA" id="ARBA00023163"/>
    </source>
</evidence>
<proteinExistence type="predicted"/>
<keyword evidence="3" id="KW-0238">DNA-binding</keyword>
<dbReference type="CDD" id="cd10017">
    <property type="entry name" value="B3_DNA"/>
    <property type="match status" value="2"/>
</dbReference>
<evidence type="ECO:0000313" key="10">
    <source>
        <dbReference type="Proteomes" id="UP000008827"/>
    </source>
</evidence>
<dbReference type="PROSITE" id="PS50863">
    <property type="entry name" value="B3"/>
    <property type="match status" value="2"/>
</dbReference>
<protein>
    <recommendedName>
        <fullName evidence="7">TF-B3 domain-containing protein</fullName>
    </recommendedName>
</protein>
<dbReference type="Proteomes" id="UP000008827">
    <property type="component" value="Chromosome 12"/>
</dbReference>
<dbReference type="GeneID" id="100813285"/>
<dbReference type="SMART" id="SM01019">
    <property type="entry name" value="B3"/>
    <property type="match status" value="2"/>
</dbReference>
<dbReference type="InterPro" id="IPR003340">
    <property type="entry name" value="B3_DNA-bd"/>
</dbReference>
<dbReference type="RefSeq" id="XP_006592124.1">
    <property type="nucleotide sequence ID" value="XM_006592061.4"/>
</dbReference>
<dbReference type="STRING" id="3847.I1LQ96"/>
<sequence>MPHPSFHKLLLPSTVQPNQQLRLPDNFMRKYGGELLPIVTLSVPDGSVWRVGLKKADNKYWFLDGWKEFVKHYSISIGYLLVFKYEGKSSFSVHIFNLATSEINYQSATRSSNEGLHFTNRLKLFEEIEDEDSIEISDSSPSHLAPSSLQNQALTGSVDKMMPGKSYTPPALQNLFNGSKLNSINWGEGGNAHSSRIANSLDNRLTRDIGLQFNAVEFKRSTEELKLRASMEERMKKTTRKKRKSVCASADGQDPSAEHEEEVEMRLRFYESASARKRTVTAEERERAINAAKAFEPPNPFCRVVLRPSYLYRGCIMYLPSCFAEKHLNGVSGFIKLQISNGRQWPVRCLYRGGRAKLSQGWFEFSLENNLGEGDVCVFELLRMKEVVLQVTVFRVIEDVGLLSPPLQQNQNMSSAKMLNTPLQQHLTSTKMVRNQQQVHS</sequence>
<comment type="subcellular location">
    <subcellularLocation>
        <location evidence="1">Nucleus</location>
    </subcellularLocation>
</comment>
<keyword evidence="10" id="KW-1185">Reference proteome</keyword>
<dbReference type="InterPro" id="IPR015300">
    <property type="entry name" value="DNA-bd_pseudobarrel_sf"/>
</dbReference>
<dbReference type="Pfam" id="PF02362">
    <property type="entry name" value="B3"/>
    <property type="match status" value="2"/>
</dbReference>
<dbReference type="Gramene" id="KRH24554">
    <property type="protein sequence ID" value="KRH24554"/>
    <property type="gene ID" value="GLYMA_12G048600"/>
</dbReference>
<keyword evidence="2" id="KW-0805">Transcription regulation</keyword>
<evidence type="ECO:0000259" key="7">
    <source>
        <dbReference type="PROSITE" id="PS50863"/>
    </source>
</evidence>
<keyword evidence="5" id="KW-0539">Nucleus</keyword>
<reference evidence="8" key="3">
    <citation type="submission" date="2018-07" db="EMBL/GenBank/DDBJ databases">
        <title>WGS assembly of Glycine max.</title>
        <authorList>
            <person name="Schmutz J."/>
            <person name="Cannon S."/>
            <person name="Schlueter J."/>
            <person name="Ma J."/>
            <person name="Mitros T."/>
            <person name="Nelson W."/>
            <person name="Hyten D."/>
            <person name="Song Q."/>
            <person name="Thelen J."/>
            <person name="Cheng J."/>
            <person name="Xu D."/>
            <person name="Hellsten U."/>
            <person name="May G."/>
            <person name="Yu Y."/>
            <person name="Sakurai T."/>
            <person name="Umezawa T."/>
            <person name="Bhattacharyya M."/>
            <person name="Sandhu D."/>
            <person name="Valliyodan B."/>
            <person name="Lindquist E."/>
            <person name="Peto M."/>
            <person name="Grant D."/>
            <person name="Shu S."/>
            <person name="Goodstein D."/>
            <person name="Barry K."/>
            <person name="Futrell-Griggs M."/>
            <person name="Abernathy B."/>
            <person name="Du J."/>
            <person name="Tian Z."/>
            <person name="Zhu L."/>
            <person name="Gill N."/>
            <person name="Joshi T."/>
            <person name="Libault M."/>
            <person name="Sethuraman A."/>
            <person name="Zhang X."/>
            <person name="Shinozaki K."/>
            <person name="Nguyen H."/>
            <person name="Wing R."/>
            <person name="Cregan P."/>
            <person name="Specht J."/>
            <person name="Grimwood J."/>
            <person name="Rokhsar D."/>
            <person name="Stacey G."/>
            <person name="Shoemaker R."/>
            <person name="Jackson S."/>
        </authorList>
    </citation>
    <scope>NUCLEOTIDE SEQUENCE</scope>
    <source>
        <tissue evidence="8">Callus</tissue>
    </source>
</reference>
<dbReference type="EnsemblPlants" id="KRH24554">
    <property type="protein sequence ID" value="KRH24554"/>
    <property type="gene ID" value="GLYMA_12G048600"/>
</dbReference>
<evidence type="ECO:0000256" key="3">
    <source>
        <dbReference type="ARBA" id="ARBA00023125"/>
    </source>
</evidence>
<dbReference type="AlphaFoldDB" id="I1LQ96"/>